<dbReference type="Pfam" id="PF13899">
    <property type="entry name" value="Thioredoxin_7"/>
    <property type="match status" value="1"/>
</dbReference>
<dbReference type="InterPro" id="IPR036249">
    <property type="entry name" value="Thioredoxin-like_sf"/>
</dbReference>
<evidence type="ECO:0000313" key="8">
    <source>
        <dbReference type="EMBL" id="APU67831.1"/>
    </source>
</evidence>
<keyword evidence="2" id="KW-0812">Transmembrane</keyword>
<protein>
    <submittedName>
        <fullName evidence="8">Cytochrome c-type biogenesis protein DsbD, protein-disulfide reductase</fullName>
        <ecNumber evidence="8">1.8.1.8</ecNumber>
    </submittedName>
</protein>
<evidence type="ECO:0000259" key="6">
    <source>
        <dbReference type="Pfam" id="PF02683"/>
    </source>
</evidence>
<dbReference type="Proteomes" id="UP000186230">
    <property type="component" value="Chromosome"/>
</dbReference>
<evidence type="ECO:0000256" key="3">
    <source>
        <dbReference type="ARBA" id="ARBA00022748"/>
    </source>
</evidence>
<keyword evidence="8" id="KW-0560">Oxidoreductase</keyword>
<dbReference type="PANTHER" id="PTHR32234:SF0">
    <property type="entry name" value="THIOL:DISULFIDE INTERCHANGE PROTEIN DSBD"/>
    <property type="match status" value="1"/>
</dbReference>
<dbReference type="GO" id="GO:0045454">
    <property type="term" value="P:cell redox homeostasis"/>
    <property type="evidence" value="ECO:0007669"/>
    <property type="project" value="TreeGrafter"/>
</dbReference>
<name>A0A1L7I2M3_9FLAO</name>
<evidence type="ECO:0000256" key="4">
    <source>
        <dbReference type="ARBA" id="ARBA00022989"/>
    </source>
</evidence>
<gene>
    <name evidence="8" type="ORF">GRFL_1107</name>
</gene>
<dbReference type="Pfam" id="PF02683">
    <property type="entry name" value="DsbD_TM"/>
    <property type="match status" value="1"/>
</dbReference>
<dbReference type="Pfam" id="PF11412">
    <property type="entry name" value="DsbD_N"/>
    <property type="match status" value="1"/>
</dbReference>
<evidence type="ECO:0000256" key="5">
    <source>
        <dbReference type="ARBA" id="ARBA00023136"/>
    </source>
</evidence>
<dbReference type="AlphaFoldDB" id="A0A1L7I2M3"/>
<keyword evidence="3" id="KW-0201">Cytochrome c-type biogenesis</keyword>
<dbReference type="Gene3D" id="2.60.40.1250">
    <property type="entry name" value="Thiol:disulfide interchange protein DsbD, N-terminal domain"/>
    <property type="match status" value="1"/>
</dbReference>
<dbReference type="Gene3D" id="3.40.30.10">
    <property type="entry name" value="Glutaredoxin"/>
    <property type="match status" value="1"/>
</dbReference>
<dbReference type="InterPro" id="IPR036929">
    <property type="entry name" value="DsbDN_sf"/>
</dbReference>
<dbReference type="EC" id="1.8.1.8" evidence="8"/>
<dbReference type="SUPFAM" id="SSF52833">
    <property type="entry name" value="Thioredoxin-like"/>
    <property type="match status" value="1"/>
</dbReference>
<comment type="subcellular location">
    <subcellularLocation>
        <location evidence="1">Membrane</location>
        <topology evidence="1">Multi-pass membrane protein</topology>
    </subcellularLocation>
</comment>
<sequence>MFQTLIRKGFLPLFLLFQTIAFSQILNPVHWETELNKISETEYELIFHAEIEPHWHLYATEMPAEGPNPTTFTFEAAGEDYELVGGVTQSEPEVEYDQVFEMDLAYFSDEAQFRQKIRLKNPDLTRINAEIEYQSCDDKACTYDTKKFAFSLNGEPIEAETTSTSAKDSSTSAAATPSEESIETATLEPEQKQNFWGIFFIAFLSGFAALLTPCVFPMIPMTVSFFTKQSQSRAAGIRNAIFYGLAIIVIYVFLGTLVTVIFGADSLNALSTNVWFNIIFFILLLFFAFSFLGAYEIVLPSSWGTKIDSKADKGGFVGIFFMALALAIVSFSCTGPIVGTLLVDAASKGGMAPVIGMLGFSSAIALPFALFAAFPGWLNSLPKSGGWLNTVKVFLGFLELALAFKFLSNADLVLQMHFLEREVFLAIWITVFGALAFYLFGKIRLPHDSPLEHISVGRLLTGLLVLAFTIYLIPGLWGAPLKLISGFPPPLQYSESPYGVGNSKGGGVSNASGLPENAVLGPHDIISFHDYEEGMAYAKAQGLPVMIDFTGHACVNCRKMEERVWSEPQVLNVLKNEIVLISLYVDDKRELPASEQYVSEETGKDIETIGNKWSDFQITRYGANAQPYYVLIDHQENKLNAPIGYQPDTDSYLEWLREGIDAFSGDTTMESKTAIFQ</sequence>
<dbReference type="PANTHER" id="PTHR32234">
    <property type="entry name" value="THIOL:DISULFIDE INTERCHANGE PROTEIN DSBD"/>
    <property type="match status" value="1"/>
</dbReference>
<keyword evidence="9" id="KW-1185">Reference proteome</keyword>
<dbReference type="GO" id="GO:0016020">
    <property type="term" value="C:membrane"/>
    <property type="evidence" value="ECO:0007669"/>
    <property type="project" value="UniProtKB-SubCell"/>
</dbReference>
<reference evidence="8 9" key="1">
    <citation type="submission" date="2016-07" db="EMBL/GenBank/DDBJ databases">
        <title>Multi-omics approach to identify versatile polysaccharide utilization systems of a marine flavobacterium Gramella flava.</title>
        <authorList>
            <person name="Tang K."/>
        </authorList>
    </citation>
    <scope>NUCLEOTIDE SEQUENCE [LARGE SCALE GENOMIC DNA]</scope>
    <source>
        <strain evidence="8 9">JLT2011</strain>
    </source>
</reference>
<organism evidence="8 9">
    <name type="scientific">Christiangramia flava JLT2011</name>
    <dbReference type="NCBI Taxonomy" id="1229726"/>
    <lineage>
        <taxon>Bacteria</taxon>
        <taxon>Pseudomonadati</taxon>
        <taxon>Bacteroidota</taxon>
        <taxon>Flavobacteriia</taxon>
        <taxon>Flavobacteriales</taxon>
        <taxon>Flavobacteriaceae</taxon>
        <taxon>Christiangramia</taxon>
    </lineage>
</organism>
<keyword evidence="5" id="KW-0472">Membrane</keyword>
<feature type="domain" description="Thiol:disulfide interchange protein DsbD N-terminal" evidence="7">
    <location>
        <begin position="39"/>
        <end position="148"/>
    </location>
</feature>
<proteinExistence type="predicted"/>
<dbReference type="InterPro" id="IPR003834">
    <property type="entry name" value="Cyt_c_assmbl_TM_dom"/>
</dbReference>
<feature type="domain" description="Cytochrome C biogenesis protein transmembrane" evidence="6">
    <location>
        <begin position="196"/>
        <end position="408"/>
    </location>
</feature>
<evidence type="ECO:0000259" key="7">
    <source>
        <dbReference type="Pfam" id="PF11412"/>
    </source>
</evidence>
<keyword evidence="4" id="KW-1133">Transmembrane helix</keyword>
<accession>A0A1L7I2M3</accession>
<dbReference type="EMBL" id="CP016359">
    <property type="protein sequence ID" value="APU67831.1"/>
    <property type="molecule type" value="Genomic_DNA"/>
</dbReference>
<evidence type="ECO:0000256" key="2">
    <source>
        <dbReference type="ARBA" id="ARBA00022692"/>
    </source>
</evidence>
<dbReference type="GO" id="GO:0047134">
    <property type="term" value="F:protein-disulfide reductase [NAD(P)H] activity"/>
    <property type="evidence" value="ECO:0007669"/>
    <property type="project" value="UniProtKB-EC"/>
</dbReference>
<evidence type="ECO:0000313" key="9">
    <source>
        <dbReference type="Proteomes" id="UP000186230"/>
    </source>
</evidence>
<dbReference type="InterPro" id="IPR028250">
    <property type="entry name" value="DsbDN"/>
</dbReference>
<dbReference type="OrthoDB" id="9811036at2"/>
<dbReference type="GO" id="GO:0017004">
    <property type="term" value="P:cytochrome complex assembly"/>
    <property type="evidence" value="ECO:0007669"/>
    <property type="project" value="UniProtKB-KW"/>
</dbReference>
<dbReference type="RefSeq" id="WP_083643669.1">
    <property type="nucleotide sequence ID" value="NZ_AMRU01000002.1"/>
</dbReference>
<evidence type="ECO:0000256" key="1">
    <source>
        <dbReference type="ARBA" id="ARBA00004141"/>
    </source>
</evidence>
<dbReference type="STRING" id="1229726.GRFL_1107"/>
<dbReference type="KEGG" id="gfl:GRFL_1107"/>